<dbReference type="AlphaFoldDB" id="A0A927M0S4"/>
<evidence type="ECO:0000313" key="1">
    <source>
        <dbReference type="EMBL" id="MBE1485919.1"/>
    </source>
</evidence>
<protein>
    <submittedName>
        <fullName evidence="1">Uncharacterized protein</fullName>
    </submittedName>
</protein>
<reference evidence="1" key="1">
    <citation type="submission" date="2020-10" db="EMBL/GenBank/DDBJ databases">
        <title>Sequencing the genomes of 1000 actinobacteria strains.</title>
        <authorList>
            <person name="Klenk H.-P."/>
        </authorList>
    </citation>
    <scope>NUCLEOTIDE SEQUENCE</scope>
    <source>
        <strain evidence="1">DSM 46832</strain>
    </source>
</reference>
<evidence type="ECO:0000313" key="2">
    <source>
        <dbReference type="Proteomes" id="UP000649753"/>
    </source>
</evidence>
<accession>A0A927M0S4</accession>
<dbReference type="RefSeq" id="WP_192766035.1">
    <property type="nucleotide sequence ID" value="NZ_JADBEB010000001.1"/>
</dbReference>
<gene>
    <name evidence="1" type="ORF">H4W31_001557</name>
</gene>
<dbReference type="EMBL" id="JADBEB010000001">
    <property type="protein sequence ID" value="MBE1485919.1"/>
    <property type="molecule type" value="Genomic_DNA"/>
</dbReference>
<organism evidence="1 2">
    <name type="scientific">Plantactinospora soyae</name>
    <dbReference type="NCBI Taxonomy" id="1544732"/>
    <lineage>
        <taxon>Bacteria</taxon>
        <taxon>Bacillati</taxon>
        <taxon>Actinomycetota</taxon>
        <taxon>Actinomycetes</taxon>
        <taxon>Micromonosporales</taxon>
        <taxon>Micromonosporaceae</taxon>
        <taxon>Plantactinospora</taxon>
    </lineage>
</organism>
<dbReference type="Proteomes" id="UP000649753">
    <property type="component" value="Unassembled WGS sequence"/>
</dbReference>
<proteinExistence type="predicted"/>
<name>A0A927M0S4_9ACTN</name>
<keyword evidence="2" id="KW-1185">Reference proteome</keyword>
<sequence>MTELRDFTIAAHGGLERWNQLTSLRTHLTVGGGLWAIKRQDGAMADINVRVDLHQQFTSHFPFGGPGLRTAFTADRVAIETDAGEVVEERQDPRAAFTGHSLDTPWDRLHLAYFGGYAMWTYLTEPFSFADPGFQTEELTPWQEEGETWRRLRVIFPEHIATHRRENVYYIDADGLIRRHDYVAEVIGSDTGPAAHYSFQHQKFDGIMVPTRRRVYLLGEDGAVLKDLMTVSIDLDDVRFE</sequence>
<comment type="caution">
    <text evidence="1">The sequence shown here is derived from an EMBL/GenBank/DDBJ whole genome shotgun (WGS) entry which is preliminary data.</text>
</comment>